<dbReference type="InterPro" id="IPR011990">
    <property type="entry name" value="TPR-like_helical_dom_sf"/>
</dbReference>
<dbReference type="EMBL" id="CP106753">
    <property type="protein sequence ID" value="UXY17256.1"/>
    <property type="molecule type" value="Genomic_DNA"/>
</dbReference>
<keyword evidence="1 5" id="KW-0808">Transferase</keyword>
<dbReference type="PANTHER" id="PTHR43792">
    <property type="entry name" value="GNAT FAMILY, PUTATIVE (AFU_ORTHOLOGUE AFUA_3G00765)-RELATED-RELATED"/>
    <property type="match status" value="1"/>
</dbReference>
<dbReference type="Proteomes" id="UP001061302">
    <property type="component" value="Chromosome"/>
</dbReference>
<sequence>MQATPHCPQGLAAERQLAVLASPQPDLTDWFATPPLAAAWCDAIVDNWLAAEAAGGIDAAAPFTVLDLGPAGGRLRSLLLPRLRARLAALGRGHWRVDYRNDDAVAAPGANPVALLALGALGAPVPALFGVHYGRTLRGELLATPDCESGELALRCEWYPVSAAALAALPGSYARHLSSAAFTMPLAALARLDALTQAAQGRYLLLAADCGVLEAREIRLGALHPPERFTVGIDRLPLNLHALGCHLRAQQAQWRALQQQASGVALLLAWCDPARPAGNELADALLERLGSAFPSDQAVLLEAAGQLPPRLGLLRRSGHDPAVCVRMLPALIEALPAWDEVERAAWRAALHRVAAVLADPAPPELLIELAGVATQLDDLGLARQLLRRLLSQVPGHVPARRELARLEAGAGRPALAIELLQALVAEVPADGPAQALLAHLQARAAAHGAFHWYRPAACRDGELTLEPLGPEHAAALFHQYRDPQIGMMTRLPEFDDAEAMARWLAESAGQPARRGYAVVHADAGAIGVVSIHCHADAGYLHFWLGTDWQGRGLAGRMLACALRAQAGELQLYTSVYRDNARSRRVLQTAGFVKLACAAEPPDDDLLFLNLGGTGDRAGLARLLAGLASPITLAAAQPTEDTP</sequence>
<gene>
    <name evidence="5" type="ORF">N8I74_09680</name>
</gene>
<dbReference type="RefSeq" id="WP_263126687.1">
    <property type="nucleotide sequence ID" value="NZ_CP106753.1"/>
</dbReference>
<dbReference type="Gene3D" id="1.25.40.10">
    <property type="entry name" value="Tetratricopeptide repeat domain"/>
    <property type="match status" value="1"/>
</dbReference>
<name>A0ABY6DW27_9NEIS</name>
<dbReference type="PANTHER" id="PTHR43792:SF8">
    <property type="entry name" value="[RIBOSOMAL PROTEIN US5]-ALANINE N-ACETYLTRANSFERASE"/>
    <property type="match status" value="1"/>
</dbReference>
<evidence type="ECO:0000313" key="6">
    <source>
        <dbReference type="Proteomes" id="UP001061302"/>
    </source>
</evidence>
<dbReference type="InterPro" id="IPR051531">
    <property type="entry name" value="N-acetyltransferase"/>
</dbReference>
<organism evidence="5 6">
    <name type="scientific">Chitiniphilus purpureus</name>
    <dbReference type="NCBI Taxonomy" id="2981137"/>
    <lineage>
        <taxon>Bacteria</taxon>
        <taxon>Pseudomonadati</taxon>
        <taxon>Pseudomonadota</taxon>
        <taxon>Betaproteobacteria</taxon>
        <taxon>Neisseriales</taxon>
        <taxon>Chitinibacteraceae</taxon>
        <taxon>Chitiniphilus</taxon>
    </lineage>
</organism>
<accession>A0ABY6DW27</accession>
<dbReference type="Pfam" id="PF13302">
    <property type="entry name" value="Acetyltransf_3"/>
    <property type="match status" value="1"/>
</dbReference>
<reference evidence="5" key="1">
    <citation type="submission" date="2022-10" db="EMBL/GenBank/DDBJ databases">
        <title>Chitiniphilus purpureus sp. nov., a novel chitin-degrading bacterium isolated from crawfish pond sediment.</title>
        <authorList>
            <person name="Li K."/>
        </authorList>
    </citation>
    <scope>NUCLEOTIDE SEQUENCE</scope>
    <source>
        <strain evidence="5">CD1</strain>
    </source>
</reference>
<evidence type="ECO:0000256" key="3">
    <source>
        <dbReference type="ARBA" id="ARBA00038502"/>
    </source>
</evidence>
<dbReference type="PROSITE" id="PS51186">
    <property type="entry name" value="GNAT"/>
    <property type="match status" value="1"/>
</dbReference>
<dbReference type="Gene3D" id="3.40.630.30">
    <property type="match status" value="1"/>
</dbReference>
<protein>
    <submittedName>
        <fullName evidence="5">GNAT family N-acetyltransferase</fullName>
        <ecNumber evidence="5">2.3.1.-</ecNumber>
    </submittedName>
</protein>
<evidence type="ECO:0000313" key="5">
    <source>
        <dbReference type="EMBL" id="UXY17256.1"/>
    </source>
</evidence>
<dbReference type="Pfam" id="PF14559">
    <property type="entry name" value="TPR_19"/>
    <property type="match status" value="1"/>
</dbReference>
<dbReference type="SUPFAM" id="SSF55729">
    <property type="entry name" value="Acyl-CoA N-acyltransferases (Nat)"/>
    <property type="match status" value="1"/>
</dbReference>
<comment type="similarity">
    <text evidence="3">Belongs to the acetyltransferase family. RimJ subfamily.</text>
</comment>
<dbReference type="SUPFAM" id="SSF48452">
    <property type="entry name" value="TPR-like"/>
    <property type="match status" value="1"/>
</dbReference>
<evidence type="ECO:0000256" key="1">
    <source>
        <dbReference type="ARBA" id="ARBA00022679"/>
    </source>
</evidence>
<dbReference type="InterPro" id="IPR016181">
    <property type="entry name" value="Acyl_CoA_acyltransferase"/>
</dbReference>
<dbReference type="InterPro" id="IPR000182">
    <property type="entry name" value="GNAT_dom"/>
</dbReference>
<dbReference type="GO" id="GO:0016746">
    <property type="term" value="F:acyltransferase activity"/>
    <property type="evidence" value="ECO:0007669"/>
    <property type="project" value="UniProtKB-KW"/>
</dbReference>
<dbReference type="EC" id="2.3.1.-" evidence="5"/>
<proteinExistence type="inferred from homology"/>
<keyword evidence="2 5" id="KW-0012">Acyltransferase</keyword>
<feature type="domain" description="N-acetyltransferase" evidence="4">
    <location>
        <begin position="463"/>
        <end position="611"/>
    </location>
</feature>
<evidence type="ECO:0000259" key="4">
    <source>
        <dbReference type="PROSITE" id="PS51186"/>
    </source>
</evidence>
<evidence type="ECO:0000256" key="2">
    <source>
        <dbReference type="ARBA" id="ARBA00023315"/>
    </source>
</evidence>
<keyword evidence="6" id="KW-1185">Reference proteome</keyword>